<organism evidence="2 3">
    <name type="scientific">Caligus rogercresseyi</name>
    <name type="common">Sea louse</name>
    <dbReference type="NCBI Taxonomy" id="217165"/>
    <lineage>
        <taxon>Eukaryota</taxon>
        <taxon>Metazoa</taxon>
        <taxon>Ecdysozoa</taxon>
        <taxon>Arthropoda</taxon>
        <taxon>Crustacea</taxon>
        <taxon>Multicrustacea</taxon>
        <taxon>Hexanauplia</taxon>
        <taxon>Copepoda</taxon>
        <taxon>Siphonostomatoida</taxon>
        <taxon>Caligidae</taxon>
        <taxon>Caligus</taxon>
    </lineage>
</organism>
<dbReference type="GO" id="GO:0019005">
    <property type="term" value="C:SCF ubiquitin ligase complex"/>
    <property type="evidence" value="ECO:0007669"/>
    <property type="project" value="InterPro"/>
</dbReference>
<dbReference type="Gene3D" id="2.130.10.10">
    <property type="entry name" value="YVTN repeat-like/Quinoprotein amine dehydrogenase"/>
    <property type="match status" value="1"/>
</dbReference>
<keyword evidence="1" id="KW-0853">WD repeat</keyword>
<dbReference type="InterPro" id="IPR036322">
    <property type="entry name" value="WD40_repeat_dom_sf"/>
</dbReference>
<dbReference type="EMBL" id="CP045904">
    <property type="protein sequence ID" value="QQP36409.1"/>
    <property type="molecule type" value="Genomic_DNA"/>
</dbReference>
<dbReference type="SMART" id="SM00320">
    <property type="entry name" value="WD40"/>
    <property type="match status" value="1"/>
</dbReference>
<dbReference type="GO" id="GO:0080008">
    <property type="term" value="C:Cul4-RING E3 ubiquitin ligase complex"/>
    <property type="evidence" value="ECO:0007669"/>
    <property type="project" value="InterPro"/>
</dbReference>
<evidence type="ECO:0000313" key="3">
    <source>
        <dbReference type="Proteomes" id="UP000595437"/>
    </source>
</evidence>
<keyword evidence="3" id="KW-1185">Reference proteome</keyword>
<reference evidence="3" key="1">
    <citation type="submission" date="2021-01" db="EMBL/GenBank/DDBJ databases">
        <title>Caligus Genome Assembly.</title>
        <authorList>
            <person name="Gallardo-Escarate C."/>
        </authorList>
    </citation>
    <scope>NUCLEOTIDE SEQUENCE [LARGE SCALE GENOMIC DNA]</scope>
</reference>
<evidence type="ECO:0000256" key="1">
    <source>
        <dbReference type="PROSITE-ProRule" id="PRU00221"/>
    </source>
</evidence>
<protein>
    <submittedName>
        <fullName evidence="2">Uncharacterized protein</fullName>
    </submittedName>
</protein>
<accession>A0A7T8GRD7</accession>
<dbReference type="InterPro" id="IPR015943">
    <property type="entry name" value="WD40/YVTN_repeat-like_dom_sf"/>
</dbReference>
<dbReference type="SUPFAM" id="SSF50978">
    <property type="entry name" value="WD40 repeat-like"/>
    <property type="match status" value="1"/>
</dbReference>
<dbReference type="AlphaFoldDB" id="A0A7T8GRD7"/>
<dbReference type="PROSITE" id="PS50082">
    <property type="entry name" value="WD_REPEATS_2"/>
    <property type="match status" value="1"/>
</dbReference>
<gene>
    <name evidence="2" type="ORF">FKW44_021499</name>
</gene>
<dbReference type="Pfam" id="PF00400">
    <property type="entry name" value="WD40"/>
    <property type="match status" value="1"/>
</dbReference>
<dbReference type="InterPro" id="IPR001680">
    <property type="entry name" value="WD40_rpt"/>
</dbReference>
<dbReference type="Proteomes" id="UP000595437">
    <property type="component" value="Chromosome 15"/>
</dbReference>
<feature type="repeat" description="WD" evidence="1">
    <location>
        <begin position="51"/>
        <end position="84"/>
    </location>
</feature>
<proteinExistence type="predicted"/>
<name>A0A7T8GRD7_CALRO</name>
<dbReference type="OrthoDB" id="192402at2759"/>
<dbReference type="GO" id="GO:0016567">
    <property type="term" value="P:protein ubiquitination"/>
    <property type="evidence" value="ECO:0007669"/>
    <property type="project" value="InterPro"/>
</dbReference>
<evidence type="ECO:0000313" key="2">
    <source>
        <dbReference type="EMBL" id="QQP36409.1"/>
    </source>
</evidence>
<sequence length="112" mass="12760">MSSFTLVNDLVFTGHRAFTSSDSAFYLYLDTGSENGKGFIWERGTGVKLSELDHEACVNSVVFHPQDEELCISVSDDKRIKVWNSLNRYKSSRVFDEAQLEVFLSEALDHKF</sequence>
<dbReference type="PANTHER" id="PTHR20995">
    <property type="entry name" value="F-BOX/WD REPEAT-CONTAINING PROTEIN 5"/>
    <property type="match status" value="1"/>
</dbReference>
<dbReference type="PANTHER" id="PTHR20995:SF17">
    <property type="entry name" value="F-BOX_WD REPEAT-CONTAINING PROTEIN 5"/>
    <property type="match status" value="1"/>
</dbReference>
<dbReference type="InterPro" id="IPR042508">
    <property type="entry name" value="FBXW5"/>
</dbReference>